<organism evidence="4 5">
    <name type="scientific">Trichogramma kaykai</name>
    <dbReference type="NCBI Taxonomy" id="54128"/>
    <lineage>
        <taxon>Eukaryota</taxon>
        <taxon>Metazoa</taxon>
        <taxon>Ecdysozoa</taxon>
        <taxon>Arthropoda</taxon>
        <taxon>Hexapoda</taxon>
        <taxon>Insecta</taxon>
        <taxon>Pterygota</taxon>
        <taxon>Neoptera</taxon>
        <taxon>Endopterygota</taxon>
        <taxon>Hymenoptera</taxon>
        <taxon>Apocrita</taxon>
        <taxon>Proctotrupomorpha</taxon>
        <taxon>Chalcidoidea</taxon>
        <taxon>Trichogrammatidae</taxon>
        <taxon>Trichogramma</taxon>
    </lineage>
</organism>
<dbReference type="InterPro" id="IPR036770">
    <property type="entry name" value="Ankyrin_rpt-contain_sf"/>
</dbReference>
<dbReference type="PANTHER" id="PTHR24123:SF33">
    <property type="entry name" value="PROTEIN HOS4"/>
    <property type="match status" value="1"/>
</dbReference>
<feature type="repeat" description="ANK" evidence="3">
    <location>
        <begin position="390"/>
        <end position="418"/>
    </location>
</feature>
<dbReference type="AlphaFoldDB" id="A0ABD2W0B6"/>
<dbReference type="Gene3D" id="1.25.40.20">
    <property type="entry name" value="Ankyrin repeat-containing domain"/>
    <property type="match status" value="3"/>
</dbReference>
<keyword evidence="2 3" id="KW-0040">ANK repeat</keyword>
<feature type="repeat" description="ANK" evidence="3">
    <location>
        <begin position="199"/>
        <end position="231"/>
    </location>
</feature>
<dbReference type="PROSITE" id="PS50088">
    <property type="entry name" value="ANK_REPEAT"/>
    <property type="match status" value="4"/>
</dbReference>
<evidence type="ECO:0000256" key="2">
    <source>
        <dbReference type="ARBA" id="ARBA00023043"/>
    </source>
</evidence>
<feature type="repeat" description="ANK" evidence="3">
    <location>
        <begin position="232"/>
        <end position="265"/>
    </location>
</feature>
<dbReference type="PANTHER" id="PTHR24123">
    <property type="entry name" value="ANKYRIN REPEAT-CONTAINING"/>
    <property type="match status" value="1"/>
</dbReference>
<sequence length="646" mass="75256">MRREPEREHNLHLQVYCKTISFLTFLKMREQFDLNNGKRIDKFLDSFIDSYKSGKGPYDFQQTFSNQELENLLKVSMFHPGADSFIEYVANSGYKDEPEPDEEGKLLVRRVTPLHYAPRSIFIDQLRDIVIRHLFKIYHRVDFEYIVDWKVTHLHVACMFGYKDFVEKFPSLEHRDLDRPPLGSDCEYQRRRVNAVDEWGRTPLLLAIGNNHKDIALLLLKRGADPNLAGTDGCTPLHLVCCLRDADDLTEALFQLKANVNATDNFGRTPLYYALIRGLKEVSERLLSLGAHPNLFNENGDCLLHLLCKRDRDSSDLAEMLFNFNNEKSHTIQKLDGRQTRVVINRRNKFEFNKLKTSMRINYDDQLVQKFFEMCTKKNKPVEIEAKNKLGRTALELAVAHLKPDVVDVLLDHGADLSGFVFPTESQFDKGLKSYTRRGIKFKLTLASSLLAICLSLVNRGYTLDQSDVSTIMKLFAKYKWFDKSSALEKPWCDDEEFTSKAKEIMVKPSLSFYDLIQLRPEEAEKLLTPRDYFEFSLRQWSFSEEINRACVARLCEQVSRGFFRNSASYPFQEIVQYRLPIEICEMIVERDVMNEDLYRICLAAATINLRRTFRVRKAPKRLLFNPAKRTYDFLSGSVTKRYNSK</sequence>
<comment type="caution">
    <text evidence="4">The sequence shown here is derived from an EMBL/GenBank/DDBJ whole genome shotgun (WGS) entry which is preliminary data.</text>
</comment>
<dbReference type="PROSITE" id="PS50297">
    <property type="entry name" value="ANK_REP_REGION"/>
    <property type="match status" value="4"/>
</dbReference>
<dbReference type="Pfam" id="PF12796">
    <property type="entry name" value="Ank_2"/>
    <property type="match status" value="1"/>
</dbReference>
<evidence type="ECO:0000256" key="1">
    <source>
        <dbReference type="ARBA" id="ARBA00022737"/>
    </source>
</evidence>
<gene>
    <name evidence="4" type="ORF">TKK_017951</name>
</gene>
<dbReference type="InterPro" id="IPR002110">
    <property type="entry name" value="Ankyrin_rpt"/>
</dbReference>
<name>A0ABD2W0B6_9HYME</name>
<dbReference type="SUPFAM" id="SSF48403">
    <property type="entry name" value="Ankyrin repeat"/>
    <property type="match status" value="1"/>
</dbReference>
<reference evidence="4 5" key="1">
    <citation type="journal article" date="2024" name="bioRxiv">
        <title>A reference genome for Trichogramma kaykai: A tiny desert-dwelling parasitoid wasp with competing sex-ratio distorters.</title>
        <authorList>
            <person name="Culotta J."/>
            <person name="Lindsey A.R."/>
        </authorList>
    </citation>
    <scope>NUCLEOTIDE SEQUENCE [LARGE SCALE GENOMIC DNA]</scope>
    <source>
        <strain evidence="4 5">KSX58</strain>
    </source>
</reference>
<evidence type="ECO:0000256" key="3">
    <source>
        <dbReference type="PROSITE-ProRule" id="PRU00023"/>
    </source>
</evidence>
<dbReference type="Pfam" id="PF00023">
    <property type="entry name" value="Ank"/>
    <property type="match status" value="1"/>
</dbReference>
<keyword evidence="5" id="KW-1185">Reference proteome</keyword>
<dbReference type="EMBL" id="JBJJXI010000146">
    <property type="protein sequence ID" value="KAL3386440.1"/>
    <property type="molecule type" value="Genomic_DNA"/>
</dbReference>
<accession>A0ABD2W0B6</accession>
<keyword evidence="1" id="KW-0677">Repeat</keyword>
<protein>
    <submittedName>
        <fullName evidence="4">Uncharacterized protein</fullName>
    </submittedName>
</protein>
<proteinExistence type="predicted"/>
<evidence type="ECO:0000313" key="5">
    <source>
        <dbReference type="Proteomes" id="UP001627154"/>
    </source>
</evidence>
<evidence type="ECO:0000313" key="4">
    <source>
        <dbReference type="EMBL" id="KAL3386440.1"/>
    </source>
</evidence>
<dbReference type="Proteomes" id="UP001627154">
    <property type="component" value="Unassembled WGS sequence"/>
</dbReference>
<dbReference type="InterPro" id="IPR051165">
    <property type="entry name" value="Multifunctional_ANK_Repeat"/>
</dbReference>
<feature type="repeat" description="ANK" evidence="3">
    <location>
        <begin position="266"/>
        <end position="298"/>
    </location>
</feature>
<dbReference type="SMART" id="SM00248">
    <property type="entry name" value="ANK"/>
    <property type="match status" value="5"/>
</dbReference>